<name>A0A6B8MDM4_9HYPH</name>
<feature type="binding site" evidence="7">
    <location>
        <begin position="297"/>
        <end position="301"/>
    </location>
    <ligand>
        <name>FMN</name>
        <dbReference type="ChEBI" id="CHEBI:58210"/>
    </ligand>
</feature>
<keyword evidence="10" id="KW-1185">Reference proteome</keyword>
<dbReference type="PANTHER" id="PTHR10578">
    <property type="entry name" value="S -2-HYDROXY-ACID OXIDASE-RELATED"/>
    <property type="match status" value="1"/>
</dbReference>
<organism evidence="9 10">
    <name type="scientific">Methylocystis parvus</name>
    <dbReference type="NCBI Taxonomy" id="134"/>
    <lineage>
        <taxon>Bacteria</taxon>
        <taxon>Pseudomonadati</taxon>
        <taxon>Pseudomonadota</taxon>
        <taxon>Alphaproteobacteria</taxon>
        <taxon>Hyphomicrobiales</taxon>
        <taxon>Methylocystaceae</taxon>
        <taxon>Methylocystis</taxon>
    </lineage>
</organism>
<feature type="binding site" evidence="7">
    <location>
        <position position="118"/>
    </location>
    <ligand>
        <name>FMN</name>
        <dbReference type="ChEBI" id="CHEBI:58210"/>
    </ligand>
</feature>
<feature type="binding site" evidence="7">
    <location>
        <position position="139"/>
    </location>
    <ligand>
        <name>FMN</name>
        <dbReference type="ChEBI" id="CHEBI:58210"/>
    </ligand>
</feature>
<dbReference type="KEGG" id="mpar:F7D14_11785"/>
<dbReference type="Proteomes" id="UP000422569">
    <property type="component" value="Chromosome"/>
</dbReference>
<keyword evidence="3 7" id="KW-0288">FMN</keyword>
<dbReference type="InterPro" id="IPR037396">
    <property type="entry name" value="FMN_HAD"/>
</dbReference>
<gene>
    <name evidence="9" type="ORF">F7D14_11785</name>
</gene>
<comment type="similarity">
    <text evidence="5">Belongs to the FMN-dependent alpha-hydroxy acid dehydrogenase family.</text>
</comment>
<evidence type="ECO:0000256" key="1">
    <source>
        <dbReference type="ARBA" id="ARBA00001917"/>
    </source>
</evidence>
<dbReference type="InterPro" id="IPR000262">
    <property type="entry name" value="FMN-dep_DH"/>
</dbReference>
<evidence type="ECO:0000259" key="8">
    <source>
        <dbReference type="PROSITE" id="PS51349"/>
    </source>
</evidence>
<proteinExistence type="inferred from homology"/>
<dbReference type="GO" id="GO:0016614">
    <property type="term" value="F:oxidoreductase activity, acting on CH-OH group of donors"/>
    <property type="evidence" value="ECO:0007669"/>
    <property type="project" value="UniProtKB-ARBA"/>
</dbReference>
<dbReference type="PANTHER" id="PTHR10578:SF107">
    <property type="entry name" value="2-HYDROXYACID OXIDASE 1"/>
    <property type="match status" value="1"/>
</dbReference>
<evidence type="ECO:0000256" key="4">
    <source>
        <dbReference type="ARBA" id="ARBA00023002"/>
    </source>
</evidence>
<dbReference type="InterPro" id="IPR013785">
    <property type="entry name" value="Aldolase_TIM"/>
</dbReference>
<dbReference type="InterPro" id="IPR012133">
    <property type="entry name" value="Alpha-hydoxy_acid_DH_FMN"/>
</dbReference>
<evidence type="ECO:0000256" key="3">
    <source>
        <dbReference type="ARBA" id="ARBA00022643"/>
    </source>
</evidence>
<feature type="binding site" evidence="7">
    <location>
        <begin position="320"/>
        <end position="321"/>
    </location>
    <ligand>
        <name>FMN</name>
        <dbReference type="ChEBI" id="CHEBI:58210"/>
    </ligand>
</feature>
<evidence type="ECO:0000256" key="6">
    <source>
        <dbReference type="PIRSR" id="PIRSR000138-1"/>
    </source>
</evidence>
<reference evidence="9 10" key="1">
    <citation type="submission" date="2019-09" db="EMBL/GenBank/DDBJ databases">
        <title>Isolation and complete genome sequencing of Methylocystis species.</title>
        <authorList>
            <person name="Rumah B.L."/>
            <person name="Stead C.E."/>
            <person name="Stevens B.C."/>
            <person name="Minton N.P."/>
            <person name="Grosse-Honebrink A."/>
            <person name="Zhang Y."/>
        </authorList>
    </citation>
    <scope>NUCLEOTIDE SEQUENCE [LARGE SCALE GENOMIC DNA]</scope>
    <source>
        <strain evidence="9 10">BRCS2</strain>
    </source>
</reference>
<dbReference type="CDD" id="cd02809">
    <property type="entry name" value="alpha_hydroxyacid_oxid_FMN"/>
    <property type="match status" value="1"/>
</dbReference>
<dbReference type="PIRSF" id="PIRSF000138">
    <property type="entry name" value="Al-hdrx_acd_dh"/>
    <property type="match status" value="1"/>
</dbReference>
<dbReference type="FunFam" id="3.20.20.70:FF:000029">
    <property type="entry name" value="L-lactate dehydrogenase"/>
    <property type="match status" value="1"/>
</dbReference>
<sequence>MNAPLPKLQEVPSTVASVSDYEPLARDRLTPQAWAYLSGGAADEITLHENCAAFRRLWLRSRVMQDLSGGDTRLELFGRTFEFPILLAPVAHQALFHPEGERATALAASAMSAGMVVSTQASLPIEDIARETTAPLWLQLYIQPDRDFTIDLVRRAEAAGYQALAVTVDAPVSGLRNREQRAGFALPPGVEAVNLRGMKQPEMYVGSPGEPVIFGGPLLAVAPTWNDLEWLVARTKLPVLVKGVMTAEDASRALKVGSAGVVVSNHGGRALDSQPATIDVLPEIVEAVDGRAPILIDGGIRRGGDVFKALALGAKATLIGRPYIHGLASAGAIGVSHVLHVLRAEFEVTMALTGCRSLADITAASIRR</sequence>
<keyword evidence="4" id="KW-0560">Oxidoreductase</keyword>
<keyword evidence="2 7" id="KW-0285">Flavoprotein</keyword>
<evidence type="ECO:0000256" key="7">
    <source>
        <dbReference type="PIRSR" id="PIRSR000138-2"/>
    </source>
</evidence>
<comment type="cofactor">
    <cofactor evidence="1">
        <name>FMN</name>
        <dbReference type="ChEBI" id="CHEBI:58210"/>
    </cofactor>
</comment>
<feature type="binding site" evidence="7">
    <location>
        <position position="141"/>
    </location>
    <ligand>
        <name>glyoxylate</name>
        <dbReference type="ChEBI" id="CHEBI:36655"/>
    </ligand>
</feature>
<feature type="binding site" evidence="7">
    <location>
        <position position="36"/>
    </location>
    <ligand>
        <name>glyoxylate</name>
        <dbReference type="ChEBI" id="CHEBI:36655"/>
    </ligand>
</feature>
<feature type="binding site" evidence="7">
    <location>
        <position position="269"/>
    </location>
    <ligand>
        <name>glyoxylate</name>
        <dbReference type="ChEBI" id="CHEBI:36655"/>
    </ligand>
</feature>
<evidence type="ECO:0000256" key="2">
    <source>
        <dbReference type="ARBA" id="ARBA00022630"/>
    </source>
</evidence>
<dbReference type="EMBL" id="CP044331">
    <property type="protein sequence ID" value="QGM99669.1"/>
    <property type="molecule type" value="Genomic_DNA"/>
</dbReference>
<dbReference type="AlphaFoldDB" id="A0A6B8MDM4"/>
<accession>A0A6B8MDM4</accession>
<feature type="binding site" evidence="7">
    <location>
        <begin position="89"/>
        <end position="91"/>
    </location>
    <ligand>
        <name>FMN</name>
        <dbReference type="ChEBI" id="CHEBI:58210"/>
    </ligand>
</feature>
<feature type="binding site" evidence="7">
    <location>
        <position position="176"/>
    </location>
    <ligand>
        <name>glyoxylate</name>
        <dbReference type="ChEBI" id="CHEBI:36655"/>
    </ligand>
</feature>
<dbReference type="Pfam" id="PF01070">
    <property type="entry name" value="FMN_dh"/>
    <property type="match status" value="1"/>
</dbReference>
<feature type="active site" description="Proton acceptor" evidence="6">
    <location>
        <position position="266"/>
    </location>
</feature>
<feature type="domain" description="FMN hydroxy acid dehydrogenase" evidence="8">
    <location>
        <begin position="10"/>
        <end position="368"/>
    </location>
</feature>
<evidence type="ECO:0000256" key="5">
    <source>
        <dbReference type="ARBA" id="ARBA00024042"/>
    </source>
</evidence>
<dbReference type="SUPFAM" id="SSF51395">
    <property type="entry name" value="FMN-linked oxidoreductases"/>
    <property type="match status" value="1"/>
</dbReference>
<protein>
    <submittedName>
        <fullName evidence="9">Alpha-hydroxy-acid oxidizing protein</fullName>
    </submittedName>
</protein>
<feature type="binding site" evidence="7">
    <location>
        <position position="264"/>
    </location>
    <ligand>
        <name>FMN</name>
        <dbReference type="ChEBI" id="CHEBI:58210"/>
    </ligand>
</feature>
<feature type="binding site" evidence="7">
    <location>
        <position position="242"/>
    </location>
    <ligand>
        <name>FMN</name>
        <dbReference type="ChEBI" id="CHEBI:58210"/>
    </ligand>
</feature>
<evidence type="ECO:0000313" key="10">
    <source>
        <dbReference type="Proteomes" id="UP000422569"/>
    </source>
</evidence>
<dbReference type="Gene3D" id="3.20.20.70">
    <property type="entry name" value="Aldolase class I"/>
    <property type="match status" value="1"/>
</dbReference>
<feature type="binding site" evidence="7">
    <location>
        <position position="167"/>
    </location>
    <ligand>
        <name>glyoxylate</name>
        <dbReference type="ChEBI" id="CHEBI:36655"/>
    </ligand>
</feature>
<feature type="binding site" evidence="7">
    <location>
        <position position="266"/>
    </location>
    <ligand>
        <name>glyoxylate</name>
        <dbReference type="ChEBI" id="CHEBI:36655"/>
    </ligand>
</feature>
<dbReference type="PROSITE" id="PS51349">
    <property type="entry name" value="FMN_HYDROXY_ACID_DH_2"/>
    <property type="match status" value="1"/>
</dbReference>
<dbReference type="GO" id="GO:0010181">
    <property type="term" value="F:FMN binding"/>
    <property type="evidence" value="ECO:0007669"/>
    <property type="project" value="InterPro"/>
</dbReference>
<evidence type="ECO:0000313" key="9">
    <source>
        <dbReference type="EMBL" id="QGM99669.1"/>
    </source>
</evidence>